<accession>A0A2S8H8M7</accession>
<dbReference type="EMBL" id="PUIN01000018">
    <property type="protein sequence ID" value="PQO98867.1"/>
    <property type="molecule type" value="Genomic_DNA"/>
</dbReference>
<dbReference type="AlphaFoldDB" id="A0A2S8H8M7"/>
<protein>
    <submittedName>
        <fullName evidence="1">Uncharacterized protein</fullName>
    </submittedName>
</protein>
<dbReference type="RefSeq" id="WP_105347640.1">
    <property type="nucleotide sequence ID" value="NZ_PUIN01000018.1"/>
</dbReference>
<comment type="caution">
    <text evidence="1">The sequence shown here is derived from an EMBL/GenBank/DDBJ whole genome shotgun (WGS) entry which is preliminary data.</text>
</comment>
<evidence type="ECO:0000313" key="2">
    <source>
        <dbReference type="Proteomes" id="UP000239687"/>
    </source>
</evidence>
<sequence>MPENTVVYLDSNDYSSLSEINLNETQTGLRSKLLSLRNASDLMFTFSGAHISEMSPLDQLHASAAIRRTTLLADLCKRNAMISFDRLMKAELENLVARKSERVAAIDTNGQWFPELGNLISPLDELDIAGTVRKQSEEEGLNRKSRRMLKSTMINKQGGFRSNVEKLGGEVDLKDLISRVPMRPCDVRVLKKYVLGTASRDEADAAFLESLRDPSFMVQWFTAHHDRLGAIGNWVRNPAQNLLDTMEFHLAILRRRLAAMPEEESAAALSSFNGAYWTKAQNQGVLDIVNRLILDLLPGESECNDLALINEYCPGISTFLRTLYSSVRNSFGKNPRAMSKSDFVDALHAMYVPYVSYFRADRYMAPIIRPHAQRFGTQVFGGVGELLTALESRHLK</sequence>
<proteinExistence type="predicted"/>
<reference evidence="1 2" key="1">
    <citation type="submission" date="2018-02" db="EMBL/GenBank/DDBJ databases">
        <title>Draft genome sequencing of Pseudomonas frederiksbergensis 11-D3.</title>
        <authorList>
            <person name="Zheng B.-X."/>
        </authorList>
    </citation>
    <scope>NUCLEOTIDE SEQUENCE [LARGE SCALE GENOMIC DNA]</scope>
    <source>
        <strain evidence="1 2">11-D3</strain>
    </source>
</reference>
<dbReference type="Proteomes" id="UP000239687">
    <property type="component" value="Unassembled WGS sequence"/>
</dbReference>
<gene>
    <name evidence="1" type="ORF">C5612_27075</name>
</gene>
<organism evidence="1 2">
    <name type="scientific">Pseudomonas frederiksbergensis</name>
    <dbReference type="NCBI Taxonomy" id="104087"/>
    <lineage>
        <taxon>Bacteria</taxon>
        <taxon>Pseudomonadati</taxon>
        <taxon>Pseudomonadota</taxon>
        <taxon>Gammaproteobacteria</taxon>
        <taxon>Pseudomonadales</taxon>
        <taxon>Pseudomonadaceae</taxon>
        <taxon>Pseudomonas</taxon>
    </lineage>
</organism>
<evidence type="ECO:0000313" key="1">
    <source>
        <dbReference type="EMBL" id="PQO98867.1"/>
    </source>
</evidence>
<name>A0A2S8H8M7_9PSED</name>